<feature type="compositionally biased region" description="Polar residues" evidence="12">
    <location>
        <begin position="909"/>
        <end position="918"/>
    </location>
</feature>
<dbReference type="Gene3D" id="3.40.50.11860">
    <property type="entry name" value="Diphthamide synthesis DPH1/DPH2 domain 3"/>
    <property type="match status" value="1"/>
</dbReference>
<feature type="compositionally biased region" description="Polar residues" evidence="12">
    <location>
        <begin position="1065"/>
        <end position="1078"/>
    </location>
</feature>
<feature type="compositionally biased region" description="Polar residues" evidence="12">
    <location>
        <begin position="22"/>
        <end position="31"/>
    </location>
</feature>
<feature type="compositionally biased region" description="Basic and acidic residues" evidence="12">
    <location>
        <begin position="1703"/>
        <end position="1715"/>
    </location>
</feature>
<feature type="compositionally biased region" description="Low complexity" evidence="12">
    <location>
        <begin position="1043"/>
        <end position="1054"/>
    </location>
</feature>
<feature type="coiled-coil region" evidence="11">
    <location>
        <begin position="672"/>
        <end position="766"/>
    </location>
</feature>
<accession>A0AAV0R5W8</accession>
<dbReference type="Pfam" id="PF01866">
    <property type="entry name" value="Diphthamide_syn"/>
    <property type="match status" value="1"/>
</dbReference>
<sequence>MFPQQRRASPEITLTPAHKAAGTSNAATPNPRSVGKGKAVAFVHGPSLLPSDPPPPPTGLLNDSGMAAEDEDSEAWRRFREVGLLDEAVMERKDREALMEKASRLEKELFDYQYNMGLLLIEKKEWTAKLEELRQAVEEAQEILKRDQSAHLIALTEMERREQSLRDALEVERQCVADLEKALRELKDEHVQVKHASETKLANAEALVAGIEGKSMAVKENIQNFEAKLSEVNQKSIELDVKLHEIETREFSIQRERLSLNTDREAHDANLYKQREDLNEWERQLQRKEEKLGELRQEINQREAKASKSEGIAKQKEIDLEEMEKRINLSFEKLKDREVDIDNQLADLAVKEKSAESQRSSLEMKEKELQRWEEKLSAREKVEIPDIVDEHTATLDAQMQELELELEQRRKSLDEELKSKQEKAEKLEADILHREELLAKREDALDRKTERVKEKEKNLDAKLKTLKEREKILKAGQKNLELEKRQLLTDKESIQNLNDEYGRIKTEIAQQEHEIGERSESVKIMNEERLEFLRLREELKSEREKCRLREEFLMKEGEELKLERERFEKELELLEGKRTQVEKELKDIAEEKGALETFRQAEGERLKKEEDALKEHAQRELENLRLEKETFESRLRHEHSVLCEKHQMDNDRIVQDLESQRSSLDAVLISRKEEIERAFQEKDRAFQEQKEKELNNIELLKETVQRESEERQSEKCALEKAKLEVVKDKEDLERQQVGIQKDISELESLSKRLRDQREQVLREKNNFLVFVEKLKNCNSCRDITGEFILSDLQPPEIGAVTLPTLSNKMVANQGLINVSGVSNVKNSSAKPDLGQSSPQGRISWLRRCTSKILSISPTKRVVSPSSLAEESTSSAARVNIIREQAEGLPGALVAEDARWGSVPGREQPPASSFGASQEHQTDDTNRDGDRHGLSADDHSYINSKLQEGPEDSEQSVLKNVVRRPGRRRKSGIGRTRSVKTVVQEAKKFLGESQEEEPEHNLNEQPGDEPGLSEESQGISSQAGKAASNFARKRQRAPSESLQDVSDSEGGSVSVTAGGRRKRRQTAASVVSTPVQTRYNLRRQKNAPANSAVQALPALTKNRQKEASADGAAVAMEEPGFRVADGTYKPANLVQVTTLKGAETSENRLKAPLGDDQVDMAKSVEIVELSEEVNGMVESRNEEGENGSTIHEEEEEDFDNEESSEHPDTADFIHRRNFSRVALQFPDELLKDSIRVVGALRDKLQLLKESFSEAQRDGAKEVRLFVMADATYGSCCVDEVGASHSDGECVIHYGHTCLSPSSTLPAFFVLGKASVDATKCAESFSNYASTSGKLVLVLYGLEYAHAIPRIREVVVAVSSSSSTVSNPTCEYLFADVASRVTDPPKQCENSEKTLRPDCDCDTSCEGVTPGFIGSIGGLVWSLPKGRKMEDYSLFWIGSDNSAFANAVLTFNGCEIVRYDVEQGCLMTDLSAQRKILKRRYYLVEKAKDANIVGILVGTLGVAGYLNMIRQMKDLITAAGKKAYTFVMGRPNPAKLANFPECDVFVYVSCPQTALLDSKEFLAPVITPFEAMLSFSRGMEWTGAYVTKFWDLIDSPLPDVRHEDPEEARFSLIQGRYVEDFSSKENVEEEEENGRVVALSTTMEKALQLRDKNTTMITSNGKVATSGAEYFATRRTYHGLDMYHDSGSTVEPFLIGRSGKASGYEGERNKPDTEFEN</sequence>
<dbReference type="SFLD" id="SFLDS00032">
    <property type="entry name" value="Radical_SAM_3-amino-3-carboxyp"/>
    <property type="match status" value="1"/>
</dbReference>
<dbReference type="InterPro" id="IPR042265">
    <property type="entry name" value="DPH1/DPH2_3"/>
</dbReference>
<evidence type="ECO:0000256" key="6">
    <source>
        <dbReference type="ARBA" id="ARBA00023014"/>
    </source>
</evidence>
<feature type="compositionally biased region" description="Acidic residues" evidence="12">
    <location>
        <begin position="1191"/>
        <end position="1201"/>
    </location>
</feature>
<dbReference type="EMBL" id="CAMGYJ010000010">
    <property type="protein sequence ID" value="CAI0552616.1"/>
    <property type="molecule type" value="Genomic_DNA"/>
</dbReference>
<dbReference type="SFLD" id="SFLDG01121">
    <property type="entry name" value="Diphthamide_biosynthesis"/>
    <property type="match status" value="1"/>
</dbReference>
<dbReference type="InterPro" id="IPR010014">
    <property type="entry name" value="DHP2"/>
</dbReference>
<comment type="pathway">
    <text evidence="2">Protein modification; peptidyl-diphthamide biosynthesis.</text>
</comment>
<dbReference type="GO" id="GO:0005652">
    <property type="term" value="C:nuclear lamina"/>
    <property type="evidence" value="ECO:0007669"/>
    <property type="project" value="UniProtKB-SubCell"/>
</dbReference>
<feature type="compositionally biased region" description="Basic residues" evidence="12">
    <location>
        <begin position="960"/>
        <end position="971"/>
    </location>
</feature>
<dbReference type="FunFam" id="3.40.50.11860:FF:000001">
    <property type="entry name" value="2-(3-amino-3-carboxypropyl)histidine synthase subunit 2"/>
    <property type="match status" value="1"/>
</dbReference>
<comment type="caution">
    <text evidence="13">The sequence shown here is derived from an EMBL/GenBank/DDBJ whole genome shotgun (WGS) entry which is preliminary data.</text>
</comment>
<evidence type="ECO:0000256" key="4">
    <source>
        <dbReference type="ARBA" id="ARBA00022723"/>
    </source>
</evidence>
<dbReference type="Gene3D" id="3.40.50.11840">
    <property type="entry name" value="Diphthamide synthesis DPH1/DPH2 domain 1"/>
    <property type="match status" value="1"/>
</dbReference>
<evidence type="ECO:0000256" key="9">
    <source>
        <dbReference type="ARBA" id="ARBA00024186"/>
    </source>
</evidence>
<organism evidence="13 14">
    <name type="scientific">Linum tenue</name>
    <dbReference type="NCBI Taxonomy" id="586396"/>
    <lineage>
        <taxon>Eukaryota</taxon>
        <taxon>Viridiplantae</taxon>
        <taxon>Streptophyta</taxon>
        <taxon>Embryophyta</taxon>
        <taxon>Tracheophyta</taxon>
        <taxon>Spermatophyta</taxon>
        <taxon>Magnoliopsida</taxon>
        <taxon>eudicotyledons</taxon>
        <taxon>Gunneridae</taxon>
        <taxon>Pentapetalae</taxon>
        <taxon>rosids</taxon>
        <taxon>fabids</taxon>
        <taxon>Malpighiales</taxon>
        <taxon>Linaceae</taxon>
        <taxon>Linum</taxon>
    </lineage>
</organism>
<feature type="region of interest" description="Disordered" evidence="12">
    <location>
        <begin position="1176"/>
        <end position="1206"/>
    </location>
</feature>
<evidence type="ECO:0000256" key="12">
    <source>
        <dbReference type="SAM" id="MobiDB-lite"/>
    </source>
</evidence>
<feature type="region of interest" description="Disordered" evidence="12">
    <location>
        <begin position="1"/>
        <end position="69"/>
    </location>
</feature>
<keyword evidence="8" id="KW-0539">Nucleus</keyword>
<feature type="compositionally biased region" description="Polar residues" evidence="12">
    <location>
        <begin position="1013"/>
        <end position="1022"/>
    </location>
</feature>
<feature type="coiled-coil region" evidence="11">
    <location>
        <begin position="88"/>
        <end position="235"/>
    </location>
</feature>
<dbReference type="GO" id="GO:0017183">
    <property type="term" value="P:protein histidyl modification to diphthamide"/>
    <property type="evidence" value="ECO:0007669"/>
    <property type="project" value="InterPro"/>
</dbReference>
<comment type="similarity">
    <text evidence="3">Belongs to the DPH1/DPH2 family. DPH2 subfamily.</text>
</comment>
<feature type="region of interest" description="Disordered" evidence="12">
    <location>
        <begin position="901"/>
        <end position="1103"/>
    </location>
</feature>
<dbReference type="NCBIfam" id="TIGR00322">
    <property type="entry name" value="diphth2_R"/>
    <property type="match status" value="1"/>
</dbReference>
<dbReference type="GO" id="GO:0046872">
    <property type="term" value="F:metal ion binding"/>
    <property type="evidence" value="ECO:0007669"/>
    <property type="project" value="UniProtKB-KW"/>
</dbReference>
<feature type="coiled-coil region" evidence="11">
    <location>
        <begin position="271"/>
        <end position="634"/>
    </location>
</feature>
<protein>
    <recommendedName>
        <fullName evidence="15">2-(3-amino-3-carboxypropyl)histidine synthase</fullName>
    </recommendedName>
</protein>
<feature type="compositionally biased region" description="Basic and acidic residues" evidence="12">
    <location>
        <begin position="919"/>
        <end position="939"/>
    </location>
</feature>
<name>A0AAV0R5W8_9ROSI</name>
<dbReference type="InterPro" id="IPR016435">
    <property type="entry name" value="DPH1/DPH2"/>
</dbReference>
<reference evidence="13" key="1">
    <citation type="submission" date="2022-08" db="EMBL/GenBank/DDBJ databases">
        <authorList>
            <person name="Gutierrez-Valencia J."/>
        </authorList>
    </citation>
    <scope>NUCLEOTIDE SEQUENCE</scope>
</reference>
<dbReference type="InterPro" id="IPR040418">
    <property type="entry name" value="CRWN"/>
</dbReference>
<proteinExistence type="inferred from homology"/>
<evidence type="ECO:0008006" key="15">
    <source>
        <dbReference type="Google" id="ProtNLM"/>
    </source>
</evidence>
<comment type="subcellular location">
    <subcellularLocation>
        <location evidence="9">Nucleus lamina</location>
    </subcellularLocation>
</comment>
<evidence type="ECO:0000256" key="5">
    <source>
        <dbReference type="ARBA" id="ARBA00023004"/>
    </source>
</evidence>
<comment type="cofactor">
    <cofactor evidence="1">
        <name>[4Fe-4S] cluster</name>
        <dbReference type="ChEBI" id="CHEBI:49883"/>
    </cofactor>
</comment>
<evidence type="ECO:0000313" key="13">
    <source>
        <dbReference type="EMBL" id="CAI0552616.1"/>
    </source>
</evidence>
<evidence type="ECO:0000256" key="11">
    <source>
        <dbReference type="SAM" id="Coils"/>
    </source>
</evidence>
<keyword evidence="7 11" id="KW-0175">Coiled coil</keyword>
<keyword evidence="5" id="KW-0408">Iron</keyword>
<dbReference type="GO" id="GO:0006997">
    <property type="term" value="P:nucleus organization"/>
    <property type="evidence" value="ECO:0007669"/>
    <property type="project" value="InterPro"/>
</dbReference>
<feature type="region of interest" description="Disordered" evidence="12">
    <location>
        <begin position="1694"/>
        <end position="1715"/>
    </location>
</feature>
<evidence type="ECO:0000256" key="2">
    <source>
        <dbReference type="ARBA" id="ARBA00005156"/>
    </source>
</evidence>
<dbReference type="Proteomes" id="UP001154282">
    <property type="component" value="Unassembled WGS sequence"/>
</dbReference>
<evidence type="ECO:0000256" key="3">
    <source>
        <dbReference type="ARBA" id="ARBA00006179"/>
    </source>
</evidence>
<evidence type="ECO:0000256" key="7">
    <source>
        <dbReference type="ARBA" id="ARBA00023054"/>
    </source>
</evidence>
<comment type="similarity">
    <text evidence="10">Belongs to the CRWN family.</text>
</comment>
<dbReference type="PANTHER" id="PTHR31908">
    <property type="entry name" value="PROTEIN CROWDED NUCLEI 4"/>
    <property type="match status" value="1"/>
</dbReference>
<dbReference type="GO" id="GO:0090560">
    <property type="term" value="F:2-(3-amino-3-carboxypropyl)histidine synthase activity"/>
    <property type="evidence" value="ECO:0007669"/>
    <property type="project" value="InterPro"/>
</dbReference>
<evidence type="ECO:0000313" key="14">
    <source>
        <dbReference type="Proteomes" id="UP001154282"/>
    </source>
</evidence>
<keyword evidence="14" id="KW-1185">Reference proteome</keyword>
<evidence type="ECO:0000256" key="1">
    <source>
        <dbReference type="ARBA" id="ARBA00001966"/>
    </source>
</evidence>
<keyword evidence="6" id="KW-0411">Iron-sulfur</keyword>
<evidence type="ECO:0000256" key="8">
    <source>
        <dbReference type="ARBA" id="ARBA00023242"/>
    </source>
</evidence>
<dbReference type="InterPro" id="IPR042263">
    <property type="entry name" value="DPH1/DPH2_1"/>
</dbReference>
<dbReference type="NCBIfam" id="TIGR00272">
    <property type="entry name" value="DPH2"/>
    <property type="match status" value="1"/>
</dbReference>
<gene>
    <name evidence="13" type="ORF">LITE_LOCUS46509</name>
</gene>
<evidence type="ECO:0000256" key="10">
    <source>
        <dbReference type="ARBA" id="ARBA00024208"/>
    </source>
</evidence>
<keyword evidence="4" id="KW-0479">Metal-binding</keyword>
<dbReference type="GO" id="GO:0051536">
    <property type="term" value="F:iron-sulfur cluster binding"/>
    <property type="evidence" value="ECO:0007669"/>
    <property type="project" value="UniProtKB-KW"/>
</dbReference>
<dbReference type="PANTHER" id="PTHR31908:SF9">
    <property type="entry name" value="PROTEIN CROWDED NUCLEI 3"/>
    <property type="match status" value="1"/>
</dbReference>